<feature type="domain" description="WSC" evidence="10">
    <location>
        <begin position="17"/>
        <end position="103"/>
    </location>
</feature>
<dbReference type="EMBL" id="LYUB02000005">
    <property type="protein sequence ID" value="OVF09396.1"/>
    <property type="molecule type" value="Genomic_DNA"/>
</dbReference>
<dbReference type="GO" id="GO:0005886">
    <property type="term" value="C:plasma membrane"/>
    <property type="evidence" value="ECO:0007669"/>
    <property type="project" value="TreeGrafter"/>
</dbReference>
<dbReference type="PANTHER" id="PTHR24269">
    <property type="entry name" value="KREMEN PROTEIN"/>
    <property type="match status" value="1"/>
</dbReference>
<evidence type="ECO:0000313" key="12">
    <source>
        <dbReference type="Proteomes" id="UP000195602"/>
    </source>
</evidence>
<keyword evidence="2 8" id="KW-0812">Transmembrane</keyword>
<dbReference type="KEGG" id="clus:A9F13_05g01991"/>
<dbReference type="InterPro" id="IPR002889">
    <property type="entry name" value="WSC_carb-bd"/>
</dbReference>
<organism evidence="11 12">
    <name type="scientific">Clavispora lusitaniae</name>
    <name type="common">Candida lusitaniae</name>
    <dbReference type="NCBI Taxonomy" id="36911"/>
    <lineage>
        <taxon>Eukaryota</taxon>
        <taxon>Fungi</taxon>
        <taxon>Dikarya</taxon>
        <taxon>Ascomycota</taxon>
        <taxon>Saccharomycotina</taxon>
        <taxon>Pichiomycetes</taxon>
        <taxon>Metschnikowiaceae</taxon>
        <taxon>Clavispora</taxon>
    </lineage>
</organism>
<keyword evidence="3 9" id="KW-0732">Signal</keyword>
<name>A0AA91Q100_CLALS</name>
<feature type="signal peptide" evidence="9">
    <location>
        <begin position="1"/>
        <end position="18"/>
    </location>
</feature>
<keyword evidence="5 8" id="KW-0472">Membrane</keyword>
<accession>A0AA91Q100</accession>
<evidence type="ECO:0000256" key="7">
    <source>
        <dbReference type="SAM" id="MobiDB-lite"/>
    </source>
</evidence>
<evidence type="ECO:0000256" key="4">
    <source>
        <dbReference type="ARBA" id="ARBA00022989"/>
    </source>
</evidence>
<protein>
    <recommendedName>
        <fullName evidence="10">WSC domain-containing protein</fullName>
    </recommendedName>
</protein>
<proteinExistence type="predicted"/>
<feature type="region of interest" description="Disordered" evidence="7">
    <location>
        <begin position="185"/>
        <end position="219"/>
    </location>
</feature>
<evidence type="ECO:0000256" key="1">
    <source>
        <dbReference type="ARBA" id="ARBA00004167"/>
    </source>
</evidence>
<evidence type="ECO:0000256" key="6">
    <source>
        <dbReference type="ARBA" id="ARBA00023180"/>
    </source>
</evidence>
<dbReference type="SMART" id="SM00321">
    <property type="entry name" value="WSC"/>
    <property type="match status" value="1"/>
</dbReference>
<dbReference type="PANTHER" id="PTHR24269:SF16">
    <property type="entry name" value="PROTEIN SLG1"/>
    <property type="match status" value="1"/>
</dbReference>
<dbReference type="PROSITE" id="PS51212">
    <property type="entry name" value="WSC"/>
    <property type="match status" value="1"/>
</dbReference>
<evidence type="ECO:0000256" key="5">
    <source>
        <dbReference type="ARBA" id="ARBA00023136"/>
    </source>
</evidence>
<evidence type="ECO:0000259" key="10">
    <source>
        <dbReference type="PROSITE" id="PS51212"/>
    </source>
</evidence>
<keyword evidence="4 8" id="KW-1133">Transmembrane helix</keyword>
<reference evidence="11 12" key="1">
    <citation type="submission" date="2017-04" db="EMBL/GenBank/DDBJ databases">
        <title>Draft genome of the yeast Clavispora lusitaniae type strain CBS 6936.</title>
        <authorList>
            <person name="Durrens P."/>
            <person name="Klopp C."/>
            <person name="Biteau N."/>
            <person name="Fitton-Ouhabi V."/>
            <person name="Dementhon K."/>
            <person name="Accoceberry I."/>
            <person name="Sherman D.J."/>
            <person name="Noel T."/>
        </authorList>
    </citation>
    <scope>NUCLEOTIDE SEQUENCE [LARGE SCALE GENOMIC DNA]</scope>
    <source>
        <strain evidence="11 12">CBS 6936</strain>
    </source>
</reference>
<dbReference type="AlphaFoldDB" id="A0AA91Q100"/>
<sequence length="342" mass="34216">MFYSHVILAALLAHWVSASGLGCYSSIDTSNSKGYNQYQTSSSCAQACGNDYPYVAVKNGGYCFCLSSMPTDETDSSDCNVKCNGYGTDMCGGASAYTVFQGQGNDDGAAAVSGSAGASSGVNSNSASAATSSNAANSSPSTSATSSSDASTTSDAATSSPDSSITATSGQSSVTVIVTTSASGESGSAAVKTVTKTSGPSASASASSGSGHSSNKKSSNTGAIVGGVVGGIGGVAVVAAAVFFFMRRRSDDDDNEEELYEKSTGGVSRGGTSKGSTVNPVFDTPMANPFSDAYADKRASNAVPPLSDPRLNPVMMGRRRISEGSLADETDYSRKILAVANP</sequence>
<dbReference type="InterPro" id="IPR051836">
    <property type="entry name" value="Kremen_rcpt"/>
</dbReference>
<comment type="subcellular location">
    <subcellularLocation>
        <location evidence="1">Membrane</location>
        <topology evidence="1">Single-pass membrane protein</topology>
    </subcellularLocation>
</comment>
<keyword evidence="6" id="KW-0325">Glycoprotein</keyword>
<dbReference type="Proteomes" id="UP000195602">
    <property type="component" value="Unassembled WGS sequence"/>
</dbReference>
<feature type="chain" id="PRO_5041709138" description="WSC domain-containing protein" evidence="9">
    <location>
        <begin position="19"/>
        <end position="342"/>
    </location>
</feature>
<feature type="transmembrane region" description="Helical" evidence="8">
    <location>
        <begin position="223"/>
        <end position="245"/>
    </location>
</feature>
<feature type="region of interest" description="Disordered" evidence="7">
    <location>
        <begin position="252"/>
        <end position="283"/>
    </location>
</feature>
<comment type="caution">
    <text evidence="11">The sequence shown here is derived from an EMBL/GenBank/DDBJ whole genome shotgun (WGS) entry which is preliminary data.</text>
</comment>
<evidence type="ECO:0000256" key="8">
    <source>
        <dbReference type="SAM" id="Phobius"/>
    </source>
</evidence>
<feature type="region of interest" description="Disordered" evidence="7">
    <location>
        <begin position="122"/>
        <end position="172"/>
    </location>
</feature>
<evidence type="ECO:0000313" key="11">
    <source>
        <dbReference type="EMBL" id="OVF09396.1"/>
    </source>
</evidence>
<evidence type="ECO:0000256" key="3">
    <source>
        <dbReference type="ARBA" id="ARBA00022729"/>
    </source>
</evidence>
<evidence type="ECO:0000256" key="2">
    <source>
        <dbReference type="ARBA" id="ARBA00022692"/>
    </source>
</evidence>
<gene>
    <name evidence="11" type="ORF">A9F13_05g01991</name>
</gene>
<evidence type="ECO:0000256" key="9">
    <source>
        <dbReference type="SAM" id="SignalP"/>
    </source>
</evidence>
<dbReference type="Pfam" id="PF01822">
    <property type="entry name" value="WSC"/>
    <property type="match status" value="1"/>
</dbReference>